<proteinExistence type="predicted"/>
<dbReference type="EMBL" id="JACCBX010000002">
    <property type="protein sequence ID" value="NYE04538.1"/>
    <property type="molecule type" value="Genomic_DNA"/>
</dbReference>
<dbReference type="PANTHER" id="PTHR11695">
    <property type="entry name" value="ALCOHOL DEHYDROGENASE RELATED"/>
    <property type="match status" value="1"/>
</dbReference>
<organism evidence="2 3">
    <name type="scientific">Neobacillus niacini</name>
    <dbReference type="NCBI Taxonomy" id="86668"/>
    <lineage>
        <taxon>Bacteria</taxon>
        <taxon>Bacillati</taxon>
        <taxon>Bacillota</taxon>
        <taxon>Bacilli</taxon>
        <taxon>Bacillales</taxon>
        <taxon>Bacillaceae</taxon>
        <taxon>Neobacillus</taxon>
    </lineage>
</organism>
<evidence type="ECO:0000259" key="1">
    <source>
        <dbReference type="SMART" id="SM00829"/>
    </source>
</evidence>
<dbReference type="InterPro" id="IPR011032">
    <property type="entry name" value="GroES-like_sf"/>
</dbReference>
<dbReference type="Pfam" id="PF13602">
    <property type="entry name" value="ADH_zinc_N_2"/>
    <property type="match status" value="1"/>
</dbReference>
<name>A0A852TAN4_9BACI</name>
<dbReference type="Proteomes" id="UP000548423">
    <property type="component" value="Unassembled WGS sequence"/>
</dbReference>
<dbReference type="SUPFAM" id="SSF51735">
    <property type="entry name" value="NAD(P)-binding Rossmann-fold domains"/>
    <property type="match status" value="1"/>
</dbReference>
<dbReference type="SMART" id="SM00829">
    <property type="entry name" value="PKS_ER"/>
    <property type="match status" value="1"/>
</dbReference>
<accession>A0A852TAN4</accession>
<reference evidence="3" key="2">
    <citation type="submission" date="2020-08" db="EMBL/GenBank/DDBJ databases">
        <title>The Agave Microbiome: Exploring the role of microbial communities in plant adaptations to desert environments.</title>
        <authorList>
            <person name="Partida-Martinez L.P."/>
        </authorList>
    </citation>
    <scope>NUCLEOTIDE SEQUENCE [LARGE SCALE GENOMIC DNA]</scope>
    <source>
        <strain evidence="3">AT2.8</strain>
    </source>
</reference>
<dbReference type="InterPro" id="IPR050700">
    <property type="entry name" value="YIM1/Zinc_Alcohol_DH_Fams"/>
</dbReference>
<evidence type="ECO:0000313" key="2">
    <source>
        <dbReference type="EMBL" id="NYE04538.1"/>
    </source>
</evidence>
<dbReference type="InterPro" id="IPR013154">
    <property type="entry name" value="ADH-like_N"/>
</dbReference>
<dbReference type="InterPro" id="IPR020843">
    <property type="entry name" value="ER"/>
</dbReference>
<dbReference type="Pfam" id="PF08240">
    <property type="entry name" value="ADH_N"/>
    <property type="match status" value="1"/>
</dbReference>
<dbReference type="Gene3D" id="3.90.180.10">
    <property type="entry name" value="Medium-chain alcohol dehydrogenases, catalytic domain"/>
    <property type="match status" value="1"/>
</dbReference>
<dbReference type="Gene3D" id="3.40.50.720">
    <property type="entry name" value="NAD(P)-binding Rossmann-like Domain"/>
    <property type="match status" value="1"/>
</dbReference>
<dbReference type="AlphaFoldDB" id="A0A852TAN4"/>
<feature type="domain" description="Enoyl reductase (ER)" evidence="1">
    <location>
        <begin position="40"/>
        <end position="358"/>
    </location>
</feature>
<comment type="caution">
    <text evidence="2">The sequence shown here is derived from an EMBL/GenBank/DDBJ whole genome shotgun (WGS) entry which is preliminary data.</text>
</comment>
<dbReference type="InterPro" id="IPR036291">
    <property type="entry name" value="NAD(P)-bd_dom_sf"/>
</dbReference>
<gene>
    <name evidence="2" type="ORF">F4694_001282</name>
</gene>
<reference evidence="3" key="1">
    <citation type="submission" date="2020-07" db="EMBL/GenBank/DDBJ databases">
        <authorList>
            <person name="Partida-Martinez L."/>
            <person name="Huntemann M."/>
            <person name="Clum A."/>
            <person name="Wang J."/>
            <person name="Palaniappan K."/>
            <person name="Ritter S."/>
            <person name="Chen I.-M."/>
            <person name="Stamatis D."/>
            <person name="Reddy T."/>
            <person name="O'Malley R."/>
            <person name="Daum C."/>
            <person name="Shapiro N."/>
            <person name="Ivanova N."/>
            <person name="Kyrpides N."/>
            <person name="Woyke T."/>
        </authorList>
    </citation>
    <scope>NUCLEOTIDE SEQUENCE [LARGE SCALE GENOMIC DNA]</scope>
    <source>
        <strain evidence="3">AT2.8</strain>
    </source>
</reference>
<dbReference type="PANTHER" id="PTHR11695:SF294">
    <property type="entry name" value="RETICULON-4-INTERACTING PROTEIN 1, MITOCHONDRIAL"/>
    <property type="match status" value="1"/>
</dbReference>
<sequence length="360" mass="39902">MKNGVQLKNCTPFYRKKHQKIVEEEDEKMRAAQMQKYSKEVQVELNDVKIPEFNSREVLVKVKAAGVNPLDILILNGSIRMISDYDLPLTLGNELSGVIEAVGKDVKNFHVGDHIYTRLPVNQIGAFAEYAVVNEDAISIMPKNLSFIEAAAVPLTALTAYQALNDVLNAQPNKKLFIPGGTGGFGAMAIPIAKSMGLYVITSGSERGRSRTMSIGADKFINYHEENYANILSDIDYVIDTLGAKEIKAELGILKPQGKLVSLKAVPNYRFAVENNFPVWKKLLFGLVGARVDSLARKHKNEYHFLFVQANGSQLQRITNLVEKENITPSIDSTYNFNDINKALIKVSTGHSQGKVIVTF</sequence>
<evidence type="ECO:0000313" key="3">
    <source>
        <dbReference type="Proteomes" id="UP000548423"/>
    </source>
</evidence>
<protein>
    <submittedName>
        <fullName evidence="2">NADPH:quinone reductase-like Zn-dependent oxidoreductase</fullName>
    </submittedName>
</protein>
<dbReference type="GO" id="GO:0016491">
    <property type="term" value="F:oxidoreductase activity"/>
    <property type="evidence" value="ECO:0007669"/>
    <property type="project" value="InterPro"/>
</dbReference>
<dbReference type="SUPFAM" id="SSF50129">
    <property type="entry name" value="GroES-like"/>
    <property type="match status" value="1"/>
</dbReference>
<dbReference type="CDD" id="cd05289">
    <property type="entry name" value="MDR_like_2"/>
    <property type="match status" value="1"/>
</dbReference>